<dbReference type="SUPFAM" id="SSF51316">
    <property type="entry name" value="Mss4-like"/>
    <property type="match status" value="1"/>
</dbReference>
<dbReference type="AlphaFoldDB" id="A0AAI9CVW1"/>
<keyword evidence="2" id="KW-0479">Metal-binding</keyword>
<evidence type="ECO:0000313" key="6">
    <source>
        <dbReference type="EMBL" id="ELN6933625.1"/>
    </source>
</evidence>
<dbReference type="GO" id="GO:0046872">
    <property type="term" value="F:metal ion binding"/>
    <property type="evidence" value="ECO:0007669"/>
    <property type="project" value="UniProtKB-KW"/>
</dbReference>
<reference evidence="6" key="1">
    <citation type="submission" date="2023-10" db="EMBL/GenBank/DDBJ databases">
        <authorList>
            <consortium name="PulseNet: The National Subtyping Network for Foodborne Disease Surveillance"/>
        </authorList>
    </citation>
    <scope>NUCLEOTIDE SEQUENCE</scope>
    <source>
        <strain evidence="6">PNUSAV004886</strain>
    </source>
</reference>
<dbReference type="PANTHER" id="PTHR33337">
    <property type="entry name" value="GFA DOMAIN-CONTAINING PROTEIN"/>
    <property type="match status" value="1"/>
</dbReference>
<sequence length="144" mass="16143">MDGKCLCGAVSFEIEGPLPNLYQCHCSKCRKLSGSSSDTATFLNRDQFKWCSGLDVIQSYRMESGYRSDFCQKCGSSVPHLMDNQKQYWIPAGLLDEAGNEKVVAHLYVSHKAIWDVLAGQGTQFAEMPPMDELNQLLQIKRNS</sequence>
<dbReference type="PANTHER" id="PTHR33337:SF40">
    <property type="entry name" value="CENP-V_GFA DOMAIN-CONTAINING PROTEIN-RELATED"/>
    <property type="match status" value="1"/>
</dbReference>
<evidence type="ECO:0000313" key="7">
    <source>
        <dbReference type="Proteomes" id="UP001253463"/>
    </source>
</evidence>
<keyword evidence="3" id="KW-0862">Zinc</keyword>
<evidence type="ECO:0000256" key="4">
    <source>
        <dbReference type="ARBA" id="ARBA00023239"/>
    </source>
</evidence>
<dbReference type="Pfam" id="PF04828">
    <property type="entry name" value="GFA"/>
    <property type="match status" value="1"/>
</dbReference>
<feature type="domain" description="CENP-V/GFA" evidence="5">
    <location>
        <begin position="1"/>
        <end position="116"/>
    </location>
</feature>
<comment type="similarity">
    <text evidence="1">Belongs to the Gfa family.</text>
</comment>
<gene>
    <name evidence="6" type="ORF">RZY48_003063</name>
</gene>
<comment type="caution">
    <text evidence="6">The sequence shown here is derived from an EMBL/GenBank/DDBJ whole genome shotgun (WGS) entry which is preliminary data.</text>
</comment>
<evidence type="ECO:0000259" key="5">
    <source>
        <dbReference type="PROSITE" id="PS51891"/>
    </source>
</evidence>
<dbReference type="InterPro" id="IPR006913">
    <property type="entry name" value="CENP-V/GFA"/>
</dbReference>
<dbReference type="InterPro" id="IPR011057">
    <property type="entry name" value="Mss4-like_sf"/>
</dbReference>
<evidence type="ECO:0000256" key="2">
    <source>
        <dbReference type="ARBA" id="ARBA00022723"/>
    </source>
</evidence>
<dbReference type="Gene3D" id="3.90.1590.10">
    <property type="entry name" value="glutathione-dependent formaldehyde- activating enzyme (gfa)"/>
    <property type="match status" value="1"/>
</dbReference>
<accession>A0AAI9CVW1</accession>
<evidence type="ECO:0000256" key="3">
    <source>
        <dbReference type="ARBA" id="ARBA00022833"/>
    </source>
</evidence>
<dbReference type="EMBL" id="ABNSCA010000008">
    <property type="protein sequence ID" value="ELN6933625.1"/>
    <property type="molecule type" value="Genomic_DNA"/>
</dbReference>
<evidence type="ECO:0000256" key="1">
    <source>
        <dbReference type="ARBA" id="ARBA00005495"/>
    </source>
</evidence>
<protein>
    <submittedName>
        <fullName evidence="6">GFA family protein</fullName>
    </submittedName>
</protein>
<dbReference type="Proteomes" id="UP001253463">
    <property type="component" value="Unassembled WGS sequence"/>
</dbReference>
<name>A0AAI9CVW1_9VIBR</name>
<proteinExistence type="inferred from homology"/>
<keyword evidence="4" id="KW-0456">Lyase</keyword>
<dbReference type="PROSITE" id="PS51891">
    <property type="entry name" value="CENP_V_GFA"/>
    <property type="match status" value="1"/>
</dbReference>
<dbReference type="GO" id="GO:0016846">
    <property type="term" value="F:carbon-sulfur lyase activity"/>
    <property type="evidence" value="ECO:0007669"/>
    <property type="project" value="InterPro"/>
</dbReference>
<organism evidence="6 7">
    <name type="scientific">Vibrio navarrensis</name>
    <dbReference type="NCBI Taxonomy" id="29495"/>
    <lineage>
        <taxon>Bacteria</taxon>
        <taxon>Pseudomonadati</taxon>
        <taxon>Pseudomonadota</taxon>
        <taxon>Gammaproteobacteria</taxon>
        <taxon>Vibrionales</taxon>
        <taxon>Vibrionaceae</taxon>
        <taxon>Vibrio</taxon>
    </lineage>
</organism>